<dbReference type="Gene3D" id="3.80.10.10">
    <property type="entry name" value="Ribonuclease Inhibitor"/>
    <property type="match status" value="1"/>
</dbReference>
<sequence>MSLLTFLSDVGSIPAAWASLPLTGNRISGSIPEELGRITTLQSLEIDGNPISGEIPSFMGKWTKLQWLYIQGTSMEGPFPPIFSTLVFLMQLRRVFDLKEGDMKFPLLQNMKNLEVL</sequence>
<dbReference type="Pfam" id="PF00560">
    <property type="entry name" value="LRR_1"/>
    <property type="match status" value="1"/>
</dbReference>
<protein>
    <submittedName>
        <fullName evidence="5 6">Probable LRR receptor-like serine/threonine-protein kinase At1g53440</fullName>
    </submittedName>
</protein>
<keyword evidence="2" id="KW-0732">Signal</keyword>
<evidence type="ECO:0000256" key="2">
    <source>
        <dbReference type="ARBA" id="ARBA00022729"/>
    </source>
</evidence>
<dbReference type="OrthoDB" id="671703at2759"/>
<dbReference type="PANTHER" id="PTHR48053">
    <property type="entry name" value="LEUCINE RICH REPEAT FAMILY PROTEIN, EXPRESSED"/>
    <property type="match status" value="1"/>
</dbReference>
<evidence type="ECO:0000256" key="1">
    <source>
        <dbReference type="ARBA" id="ARBA00004167"/>
    </source>
</evidence>
<dbReference type="Proteomes" id="UP000504607">
    <property type="component" value="Chromosome 1"/>
</dbReference>
<keyword evidence="4" id="KW-1185">Reference proteome</keyword>
<dbReference type="InterPro" id="IPR001611">
    <property type="entry name" value="Leu-rich_rpt"/>
</dbReference>
<dbReference type="InterPro" id="IPR051716">
    <property type="entry name" value="Plant_RL_S/T_kinase"/>
</dbReference>
<evidence type="ECO:0000313" key="5">
    <source>
        <dbReference type="RefSeq" id="XP_029120070.1"/>
    </source>
</evidence>
<comment type="subcellular location">
    <subcellularLocation>
        <location evidence="1">Membrane</location>
        <topology evidence="1">Single-pass membrane protein</topology>
    </subcellularLocation>
</comment>
<dbReference type="RefSeq" id="XP_029120070.1">
    <property type="nucleotide sequence ID" value="XM_029264237.1"/>
</dbReference>
<evidence type="ECO:0000313" key="4">
    <source>
        <dbReference type="Proteomes" id="UP000504607"/>
    </source>
</evidence>
<dbReference type="RefSeq" id="XP_029120072.1">
    <property type="nucleotide sequence ID" value="XM_029264239.1"/>
</dbReference>
<dbReference type="GO" id="GO:0016020">
    <property type="term" value="C:membrane"/>
    <property type="evidence" value="ECO:0007669"/>
    <property type="project" value="UniProtKB-SubCell"/>
</dbReference>
<proteinExistence type="predicted"/>
<dbReference type="GO" id="GO:0004674">
    <property type="term" value="F:protein serine/threonine kinase activity"/>
    <property type="evidence" value="ECO:0007669"/>
    <property type="project" value="UniProtKB-EC"/>
</dbReference>
<dbReference type="SUPFAM" id="SSF52058">
    <property type="entry name" value="L domain-like"/>
    <property type="match status" value="1"/>
</dbReference>
<accession>A0A8N4EVY9</accession>
<dbReference type="InterPro" id="IPR032675">
    <property type="entry name" value="LRR_dom_sf"/>
</dbReference>
<dbReference type="AlphaFoldDB" id="A0A8N4EVY9"/>
<name>A0A8N4EVY9_ELAGV</name>
<evidence type="ECO:0000313" key="6">
    <source>
        <dbReference type="RefSeq" id="XP_029120072.1"/>
    </source>
</evidence>
<gene>
    <name evidence="5 6" type="primary">LOC105041317</name>
</gene>
<dbReference type="PANTHER" id="PTHR48053:SF114">
    <property type="entry name" value="OS02G0232500 PROTEIN"/>
    <property type="match status" value="1"/>
</dbReference>
<keyword evidence="3" id="KW-0675">Receptor</keyword>
<organism evidence="4 5">
    <name type="scientific">Elaeis guineensis var. tenera</name>
    <name type="common">Oil palm</name>
    <dbReference type="NCBI Taxonomy" id="51953"/>
    <lineage>
        <taxon>Eukaryota</taxon>
        <taxon>Viridiplantae</taxon>
        <taxon>Streptophyta</taxon>
        <taxon>Embryophyta</taxon>
        <taxon>Tracheophyta</taxon>
        <taxon>Spermatophyta</taxon>
        <taxon>Magnoliopsida</taxon>
        <taxon>Liliopsida</taxon>
        <taxon>Arecaceae</taxon>
        <taxon>Arecoideae</taxon>
        <taxon>Cocoseae</taxon>
        <taxon>Elaeidinae</taxon>
        <taxon>Elaeis</taxon>
    </lineage>
</organism>
<evidence type="ECO:0000256" key="3">
    <source>
        <dbReference type="ARBA" id="ARBA00023170"/>
    </source>
</evidence>
<reference evidence="5 6" key="1">
    <citation type="submission" date="2025-04" db="UniProtKB">
        <authorList>
            <consortium name="RefSeq"/>
        </authorList>
    </citation>
    <scope>IDENTIFICATION</scope>
</reference>